<dbReference type="AlphaFoldDB" id="A0A0S4KPC4"/>
<dbReference type="CDD" id="cd06423">
    <property type="entry name" value="CESA_like"/>
    <property type="match status" value="1"/>
</dbReference>
<evidence type="ECO:0000313" key="7">
    <source>
        <dbReference type="Proteomes" id="UP000066284"/>
    </source>
</evidence>
<sequence length="476" mass="52836">MTFETFFGAVQVLFLLYLLALTAGYLALNMISISTLGRYFEERLGLGSRVALTGYEPQISIIVPAYNEAATIVSSVRSLLQLTYSDYEIIVVNDGSKDETLKVLREAFHLKPFPEAYAHDLSTKPIRALYRSALHSNVCVVDKDNGGKADSLNAGINVSTAPLFCCIDADSILSQDSLYRVVQPFLLDHRTIAAGGTIRVANGCQVEQGLLKSVGLPSNFLALLQLVEYLRAFLAGRQGWSPLNAMLIISGAFGLFRKEAVLKVGGYRTDTVGEDMELVVRLHHHYRLAGIPYRITYVPDPVCWTEVPEDLRTLKNQRIRWQRGLCESLSAHVALCCHPKGGLVSWVAFPFMAIFEWFGPVFEVLGYGLLVAGFVLGLVSWQVWLVTTSVAVGLGIALSLSAILMEEMTFHVYQRPSDFWRLLAVAVLENFGYRQLNAYWKLVGLVRWIRGTKAEWGNMIRSASWQSKVGSPVGGR</sequence>
<reference evidence="7" key="1">
    <citation type="submission" date="2015-09" db="EMBL/GenBank/DDBJ databases">
        <authorList>
            <person name="Daims H."/>
        </authorList>
    </citation>
    <scope>NUCLEOTIDE SEQUENCE [LARGE SCALE GENOMIC DNA]</scope>
</reference>
<dbReference type="GO" id="GO:0016757">
    <property type="term" value="F:glycosyltransferase activity"/>
    <property type="evidence" value="ECO:0007669"/>
    <property type="project" value="UniProtKB-KW"/>
</dbReference>
<comment type="similarity">
    <text evidence="1">Belongs to the glycosyltransferase 2 family.</text>
</comment>
<accession>A0A0S4KPC4</accession>
<keyword evidence="7" id="KW-1185">Reference proteome</keyword>
<feature type="domain" description="Glycosyltransferase 2-like" evidence="5">
    <location>
        <begin position="60"/>
        <end position="228"/>
    </location>
</feature>
<dbReference type="SUPFAM" id="SSF53448">
    <property type="entry name" value="Nucleotide-diphospho-sugar transferases"/>
    <property type="match status" value="1"/>
</dbReference>
<dbReference type="InterPro" id="IPR001173">
    <property type="entry name" value="Glyco_trans_2-like"/>
</dbReference>
<feature type="transmembrane region" description="Helical" evidence="4">
    <location>
        <begin position="383"/>
        <end position="405"/>
    </location>
</feature>
<organism evidence="6 7">
    <name type="scientific">Candidatus Nitrospira inopinata</name>
    <dbReference type="NCBI Taxonomy" id="1715989"/>
    <lineage>
        <taxon>Bacteria</taxon>
        <taxon>Pseudomonadati</taxon>
        <taxon>Nitrospirota</taxon>
        <taxon>Nitrospiria</taxon>
        <taxon>Nitrospirales</taxon>
        <taxon>Nitrospiraceae</taxon>
        <taxon>Nitrospira</taxon>
    </lineage>
</organism>
<evidence type="ECO:0000256" key="4">
    <source>
        <dbReference type="SAM" id="Phobius"/>
    </source>
</evidence>
<evidence type="ECO:0000313" key="6">
    <source>
        <dbReference type="EMBL" id="CUQ65032.1"/>
    </source>
</evidence>
<proteinExistence type="inferred from homology"/>
<dbReference type="PANTHER" id="PTHR43630:SF1">
    <property type="entry name" value="POLY-BETA-1,6-N-ACETYL-D-GLUCOSAMINE SYNTHASE"/>
    <property type="match status" value="1"/>
</dbReference>
<keyword evidence="4" id="KW-1133">Transmembrane helix</keyword>
<dbReference type="PANTHER" id="PTHR43630">
    <property type="entry name" value="POLY-BETA-1,6-N-ACETYL-D-GLUCOSAMINE SYNTHASE"/>
    <property type="match status" value="1"/>
</dbReference>
<dbReference type="Pfam" id="PF00535">
    <property type="entry name" value="Glycos_transf_2"/>
    <property type="match status" value="1"/>
</dbReference>
<dbReference type="KEGG" id="nio:NITINOP_0055"/>
<gene>
    <name evidence="6" type="ORF">NITINOP_0055</name>
</gene>
<keyword evidence="3 6" id="KW-0808">Transferase</keyword>
<keyword evidence="2" id="KW-0328">Glycosyltransferase</keyword>
<evidence type="ECO:0000256" key="3">
    <source>
        <dbReference type="ARBA" id="ARBA00022679"/>
    </source>
</evidence>
<name>A0A0S4KPC4_9BACT</name>
<dbReference type="InterPro" id="IPR029044">
    <property type="entry name" value="Nucleotide-diphossugar_trans"/>
</dbReference>
<keyword evidence="4" id="KW-0472">Membrane</keyword>
<dbReference type="RefSeq" id="WP_062481636.1">
    <property type="nucleotide sequence ID" value="NZ_LN885086.1"/>
</dbReference>
<dbReference type="Proteomes" id="UP000066284">
    <property type="component" value="Chromosome 1"/>
</dbReference>
<protein>
    <submittedName>
        <fullName evidence="6">Glycosyl transferase, family 2</fullName>
    </submittedName>
</protein>
<dbReference type="OrthoDB" id="9806824at2"/>
<evidence type="ECO:0000256" key="2">
    <source>
        <dbReference type="ARBA" id="ARBA00022676"/>
    </source>
</evidence>
<evidence type="ECO:0000259" key="5">
    <source>
        <dbReference type="Pfam" id="PF00535"/>
    </source>
</evidence>
<feature type="transmembrane region" description="Helical" evidence="4">
    <location>
        <begin position="357"/>
        <end position="377"/>
    </location>
</feature>
<evidence type="ECO:0000256" key="1">
    <source>
        <dbReference type="ARBA" id="ARBA00006739"/>
    </source>
</evidence>
<feature type="transmembrane region" description="Helical" evidence="4">
    <location>
        <begin position="6"/>
        <end position="28"/>
    </location>
</feature>
<dbReference type="STRING" id="1715989.NITINOP_0055"/>
<dbReference type="Gene3D" id="3.90.550.10">
    <property type="entry name" value="Spore Coat Polysaccharide Biosynthesis Protein SpsA, Chain A"/>
    <property type="match status" value="1"/>
</dbReference>
<keyword evidence="4" id="KW-0812">Transmembrane</keyword>
<dbReference type="EMBL" id="LN885086">
    <property type="protein sequence ID" value="CUQ65032.1"/>
    <property type="molecule type" value="Genomic_DNA"/>
</dbReference>